<keyword evidence="1" id="KW-0175">Coiled coil</keyword>
<feature type="region of interest" description="Disordered" evidence="2">
    <location>
        <begin position="320"/>
        <end position="347"/>
    </location>
</feature>
<evidence type="ECO:0000256" key="3">
    <source>
        <dbReference type="SAM" id="Phobius"/>
    </source>
</evidence>
<evidence type="ECO:0000313" key="4">
    <source>
        <dbReference type="EMBL" id="TXX64493.1"/>
    </source>
</evidence>
<feature type="transmembrane region" description="Helical" evidence="3">
    <location>
        <begin position="291"/>
        <end position="312"/>
    </location>
</feature>
<sequence>MDPIYLTNLRTSKFKAHTEPFMRRFFQRLLLPVAVMVVTQTSFVSAESIRLVGPDGQVQPTPQYSENIVRNSANNEPGRFFGPTSANQTLWSIASQLRPSSSVTVQQTLLAIYQLNPQAFENQNIHTLIPGSTLRVPSLAQISRNSTQDAVNIMASHQAKLNQTPDTPVRPVAPPRPAPVATPKVEAVAQTPPQVTPTTAPQEKAPTELKTPAKPSQSTDAEVMALEEKNHTLRLMLSQVQSEVSTLKEELGDENRIRSEVERLLEEERRKAEEASRLAPSALDNLLSNGWLVALLALIPGLLIAIVVLLLLNRRSSAQQENPTQNNITSEMPTAAPVTLGPEQTEDIGDDLLLDDDLFSTTDDKEENDAEKAFSDEDDVFADLNETDLDFNLDGQDSDDLFVGIDDDGDLDTEFDALNESANGISVNADDKALGLEEMERALNDVSEPTDNDDLNSFDLADENQMSEDDIEALLSGDEENELLSDGKVDQSLLDDLLASELDALDDEPAIQDTETLDTLLNDELASLSEEDNDEFDLSGAGVAGNQDLDDLFASIEEQADLEQLEAKAIDETALLDEILAEQDAPLSEESTELLDELLDDFDKPENDEFDAQTADLLQPEEPILDLEEDSTQLLNEVLGEPVPEELASGLEIDQNSTELLDELLDDLDLDDESIEATEFSVAPEKLSVEDGTELFDELLEIEQHPEPAESLPELATEDEFNSDTFIDDLLNSAPAKDPLLEPVLDENEAFAQADDFDFNPEIEGGLEDDLPQPSALPANEFGTPQDEDWVFDEDDSSPTLEGNTELELSSAEDDLPEQTTATNETVDELLTDLAAQPQSNTVDTSDDALAPDALSQSVEESLTLNDLELPEENDEPQLAEVTPSSAFDEQQVETEIEPESEPLAAEASNDESDLTALNELDLSEYTEEDALADAQLEPAAESEVEPELELASEPAEEEAFTELDELDLPEYTEEDALADAQLEPAAESEVEPELELASEPVEEEAFTELDELDLPEYTEEDALADAQLEPVAESEVEPELDLASDLEEEEAFTELDEIDLPEYTEEDALADAQLESATESEVESELELVSEPAAEEAFTELDELDLPEYTEEDALADAQLEPAAESEVEPELELVSEPAEEEAFTELDELDLPEYTEEDALADAQLESVVESEVEPELELASDLEEKEAFTELDELDLPEYTEEDALADAQLEPAVESEVEPELASDLEEEEAFTELNELDLPEYTEEDALADAQLEPAAESEVEPELELVSEPAEEEAFPELDELDLPEYTEEDALADAQLEPAVESEVEPELELATEPAEEEVFTELNELDLPEYTEEDALADAQLEPAAESEVEPELELASVLEEEDPFTELDELDLPEYTEEDALADAQLEPAAESEVEPELGDETETLAQETESDALVADEDLLASVESAVDEVQPELLDATQDVPPTQSLANKAFDEEALHDWLSDNPDGEKPFSFDRPLDAKTIDSAGMDIDAMLQMGGEDWNGFHLTPDQQAQLPDDVPEDEQAIWASETPEPQAKPENWGSQEDLLDFDPQRDGYMTIDELMAQVESEEQGLNPDEEELKLDVGLDEFPDVIGDIRDIDVDSGAEAAGKLDLAKIYIEMNDEKGAIKLLEEAIVDGDDEIRQQAKRLIDVLNGRV</sequence>
<proteinExistence type="predicted"/>
<dbReference type="NCBIfam" id="TIGR03504">
    <property type="entry name" value="FimV_Cterm"/>
    <property type="match status" value="1"/>
</dbReference>
<dbReference type="EMBL" id="VSIJ01000036">
    <property type="protein sequence ID" value="TXX64493.1"/>
    <property type="molecule type" value="Genomic_DNA"/>
</dbReference>
<dbReference type="Proteomes" id="UP000323819">
    <property type="component" value="Unassembled WGS sequence"/>
</dbReference>
<keyword evidence="3" id="KW-0812">Transmembrane</keyword>
<name>A0ABD7SIC1_VIBCL</name>
<keyword evidence="3" id="KW-0472">Membrane</keyword>
<feature type="coiled-coil region" evidence="1">
    <location>
        <begin position="223"/>
        <end position="278"/>
    </location>
</feature>
<accession>A0ABD7SIC1</accession>
<feature type="compositionally biased region" description="Acidic residues" evidence="2">
    <location>
        <begin position="1399"/>
        <end position="1419"/>
    </location>
</feature>
<feature type="compositionally biased region" description="Acidic residues" evidence="2">
    <location>
        <begin position="756"/>
        <end position="771"/>
    </location>
</feature>
<feature type="compositionally biased region" description="Acidic residues" evidence="2">
    <location>
        <begin position="1217"/>
        <end position="1252"/>
    </location>
</feature>
<evidence type="ECO:0000256" key="2">
    <source>
        <dbReference type="SAM" id="MobiDB-lite"/>
    </source>
</evidence>
<dbReference type="InterPro" id="IPR020011">
    <property type="entry name" value="FimV_C"/>
</dbReference>
<dbReference type="Gene3D" id="1.20.58.2200">
    <property type="match status" value="1"/>
</dbReference>
<feature type="region of interest" description="Disordered" evidence="2">
    <location>
        <begin position="1303"/>
        <end position="1325"/>
    </location>
</feature>
<feature type="region of interest" description="Disordered" evidence="2">
    <location>
        <begin position="1030"/>
        <end position="1153"/>
    </location>
</feature>
<protein>
    <recommendedName>
        <fullName evidence="6">AAA family ATPase</fullName>
    </recommendedName>
</protein>
<feature type="region of interest" description="Disordered" evidence="2">
    <location>
        <begin position="160"/>
        <end position="218"/>
    </location>
</feature>
<feature type="compositionally biased region" description="Acidic residues" evidence="2">
    <location>
        <begin position="922"/>
        <end position="932"/>
    </location>
</feature>
<feature type="compositionally biased region" description="Acidic residues" evidence="2">
    <location>
        <begin position="869"/>
        <end position="878"/>
    </location>
</feature>
<feature type="compositionally biased region" description="Acidic residues" evidence="2">
    <location>
        <begin position="786"/>
        <end position="797"/>
    </location>
</feature>
<feature type="compositionally biased region" description="Acidic residues" evidence="2">
    <location>
        <begin position="1195"/>
        <end position="1208"/>
    </location>
</feature>
<feature type="compositionally biased region" description="Acidic residues" evidence="2">
    <location>
        <begin position="1033"/>
        <end position="1070"/>
    </location>
</feature>
<feature type="region of interest" description="Disordered" evidence="2">
    <location>
        <begin position="1167"/>
        <end position="1186"/>
    </location>
</feature>
<feature type="compositionally biased region" description="Acidic residues" evidence="2">
    <location>
        <begin position="1307"/>
        <end position="1325"/>
    </location>
</feature>
<feature type="region of interest" description="Disordered" evidence="2">
    <location>
        <begin position="1195"/>
        <end position="1288"/>
    </location>
</feature>
<feature type="compositionally biased region" description="Acidic residues" evidence="2">
    <location>
        <begin position="1125"/>
        <end position="1153"/>
    </location>
</feature>
<evidence type="ECO:0008006" key="6">
    <source>
        <dbReference type="Google" id="ProtNLM"/>
    </source>
</evidence>
<dbReference type="InterPro" id="IPR038440">
    <property type="entry name" value="FimV_C_sf"/>
</dbReference>
<keyword evidence="3" id="KW-1133">Transmembrane helix</keyword>
<feature type="compositionally biased region" description="Acidic residues" evidence="2">
    <location>
        <begin position="941"/>
        <end position="978"/>
    </location>
</feature>
<feature type="compositionally biased region" description="Acidic residues" evidence="2">
    <location>
        <begin position="1261"/>
        <end position="1288"/>
    </location>
</feature>
<feature type="compositionally biased region" description="Acidic residues" evidence="2">
    <location>
        <begin position="1171"/>
        <end position="1186"/>
    </location>
</feature>
<dbReference type="InterPro" id="IPR020012">
    <property type="entry name" value="LysM_FimV"/>
</dbReference>
<evidence type="ECO:0000313" key="5">
    <source>
        <dbReference type="Proteomes" id="UP000323819"/>
    </source>
</evidence>
<feature type="compositionally biased region" description="Low complexity" evidence="2">
    <location>
        <begin position="181"/>
        <end position="202"/>
    </location>
</feature>
<feature type="compositionally biased region" description="Acidic residues" evidence="2">
    <location>
        <begin position="891"/>
        <end position="901"/>
    </location>
</feature>
<feature type="region of interest" description="Disordered" evidence="2">
    <location>
        <begin position="1388"/>
        <end position="1419"/>
    </location>
</feature>
<evidence type="ECO:0000256" key="1">
    <source>
        <dbReference type="SAM" id="Coils"/>
    </source>
</evidence>
<feature type="region of interest" description="Disordered" evidence="2">
    <location>
        <begin position="446"/>
        <end position="465"/>
    </location>
</feature>
<comment type="caution">
    <text evidence="4">The sequence shown here is derived from an EMBL/GenBank/DDBJ whole genome shotgun (WGS) entry which is preliminary data.</text>
</comment>
<dbReference type="NCBIfam" id="TIGR03505">
    <property type="entry name" value="FimV_core"/>
    <property type="match status" value="1"/>
</dbReference>
<feature type="region of interest" description="Disordered" evidence="2">
    <location>
        <begin position="756"/>
        <end position="1003"/>
    </location>
</feature>
<feature type="compositionally biased region" description="Acidic residues" evidence="2">
    <location>
        <begin position="1079"/>
        <end position="1116"/>
    </location>
</feature>
<organism evidence="4 5">
    <name type="scientific">Vibrio cholerae</name>
    <dbReference type="NCBI Taxonomy" id="666"/>
    <lineage>
        <taxon>Bacteria</taxon>
        <taxon>Pseudomonadati</taxon>
        <taxon>Pseudomonadota</taxon>
        <taxon>Gammaproteobacteria</taxon>
        <taxon>Vibrionales</taxon>
        <taxon>Vibrionaceae</taxon>
        <taxon>Vibrio</taxon>
    </lineage>
</organism>
<gene>
    <name evidence="4" type="ORF">FXF03_16870</name>
</gene>
<feature type="compositionally biased region" description="Polar residues" evidence="2">
    <location>
        <begin position="320"/>
        <end position="332"/>
    </location>
</feature>
<feature type="compositionally biased region" description="Acidic residues" evidence="2">
    <location>
        <begin position="448"/>
        <end position="465"/>
    </location>
</feature>
<feature type="compositionally biased region" description="Acidic residues" evidence="2">
    <location>
        <begin position="987"/>
        <end position="1003"/>
    </location>
</feature>
<reference evidence="4 5" key="1">
    <citation type="submission" date="2019-06" db="EMBL/GenBank/DDBJ databases">
        <title>Vibrio cholerae phylogeny based on whole-genome sequencing reveals genetic diversity and population strucutre.</title>
        <authorList>
            <person name="Zhiqiu Y."/>
            <person name="Bin L."/>
            <person name="Lingyan J."/>
        </authorList>
    </citation>
    <scope>NUCLEOTIDE SEQUENCE [LARGE SCALE GENOMIC DNA]</scope>
    <source>
        <strain evidence="4 5">N2814</strain>
    </source>
</reference>
<feature type="compositionally biased region" description="Pro residues" evidence="2">
    <location>
        <begin position="171"/>
        <end position="180"/>
    </location>
</feature>